<comment type="caution">
    <text evidence="2">The sequence shown here is derived from an EMBL/GenBank/DDBJ whole genome shotgun (WGS) entry which is preliminary data.</text>
</comment>
<feature type="chain" id="PRO_5040935718" evidence="1">
    <location>
        <begin position="20"/>
        <end position="317"/>
    </location>
</feature>
<sequence length="317" mass="35603">MILLPFIFFLPAFLPSSPSSTFLSSSSSSKNNPSNADLPLFAIPGKTSALKNATNLPLPIQQTESYYQSQLSHAKPPNGKLSESEIYNLLTESKSAFLSLNYPLCVKNFDLLVESNPAMYLPLYGLSLFFESEYDRARAVLKRQEEIVKVKFGGLGGLPCSEEDARPLFQLVYGCLTDYAERNHLPYLQKLRKIYTLTTSVKSSDDKTLSYFYLALITSLNKRHRFEEYIQRGHEIESPGINGVLCLALAVKLDIFDDFVEGGELGELESVEDFMFKEIEGMGYEDLKKALGLKGTGRGYGKKEEIVEQLFGMLMRE</sequence>
<keyword evidence="1" id="KW-0732">Signal</keyword>
<organism evidence="2 3">
    <name type="scientific">Triparma laevis f. inornata</name>
    <dbReference type="NCBI Taxonomy" id="1714386"/>
    <lineage>
        <taxon>Eukaryota</taxon>
        <taxon>Sar</taxon>
        <taxon>Stramenopiles</taxon>
        <taxon>Ochrophyta</taxon>
        <taxon>Bolidophyceae</taxon>
        <taxon>Parmales</taxon>
        <taxon>Triparmaceae</taxon>
        <taxon>Triparma</taxon>
    </lineage>
</organism>
<evidence type="ECO:0000313" key="2">
    <source>
        <dbReference type="EMBL" id="GMH92154.1"/>
    </source>
</evidence>
<accession>A0A9W7BRG9</accession>
<feature type="signal peptide" evidence="1">
    <location>
        <begin position="1"/>
        <end position="19"/>
    </location>
</feature>
<dbReference type="AlphaFoldDB" id="A0A9W7BRG9"/>
<protein>
    <submittedName>
        <fullName evidence="2">Uncharacterized protein</fullName>
    </submittedName>
</protein>
<reference evidence="3" key="1">
    <citation type="journal article" date="2023" name="Commun. Biol.">
        <title>Genome analysis of Parmales, the sister group of diatoms, reveals the evolutionary specialization of diatoms from phago-mixotrophs to photoautotrophs.</title>
        <authorList>
            <person name="Ban H."/>
            <person name="Sato S."/>
            <person name="Yoshikawa S."/>
            <person name="Yamada K."/>
            <person name="Nakamura Y."/>
            <person name="Ichinomiya M."/>
            <person name="Sato N."/>
            <person name="Blanc-Mathieu R."/>
            <person name="Endo H."/>
            <person name="Kuwata A."/>
            <person name="Ogata H."/>
        </authorList>
    </citation>
    <scope>NUCLEOTIDE SEQUENCE [LARGE SCALE GENOMIC DNA]</scope>
</reference>
<proteinExistence type="predicted"/>
<evidence type="ECO:0000256" key="1">
    <source>
        <dbReference type="SAM" id="SignalP"/>
    </source>
</evidence>
<evidence type="ECO:0000313" key="3">
    <source>
        <dbReference type="Proteomes" id="UP001162640"/>
    </source>
</evidence>
<name>A0A9W7BRG9_9STRA</name>
<dbReference type="EMBL" id="BLQM01000488">
    <property type="protein sequence ID" value="GMH92154.1"/>
    <property type="molecule type" value="Genomic_DNA"/>
</dbReference>
<dbReference type="Proteomes" id="UP001162640">
    <property type="component" value="Unassembled WGS sequence"/>
</dbReference>
<gene>
    <name evidence="2" type="ORF">TL16_g12261</name>
</gene>